<dbReference type="PANTHER" id="PTHR12608">
    <property type="entry name" value="TRANSMEMBRANE PROTEIN HTP-1 RELATED"/>
    <property type="match status" value="1"/>
</dbReference>
<evidence type="ECO:0000256" key="6">
    <source>
        <dbReference type="SAM" id="Phobius"/>
    </source>
</evidence>
<comment type="similarity">
    <text evidence="2">Belongs to the GDT1 family.</text>
</comment>
<keyword evidence="3 6" id="KW-0812">Transmembrane</keyword>
<dbReference type="InterPro" id="IPR049555">
    <property type="entry name" value="GDT1-like_CS"/>
</dbReference>
<protein>
    <recommendedName>
        <fullName evidence="8">GDT1 family protein</fullName>
    </recommendedName>
</protein>
<sequence>MHFEPIGLHACTDGFLTQTIRMPECAKSANRMKPAHNFFIMMSFLPSMCSASQSIIGLGSVRSVNPAAFAPRSSNAGNIDKSGGEYGSEMTTLSYVTRRRNSALCGSSNVNNDGLLLDKTLNVVGGASLSSSHDNHYEGVEKVSPGIISRRSTAVLVSAAAIAAVFFMTPLPSYALDSMSVADASAMVGRFSESGFYQAFSLVFLSEIGDKTFFIAGLLAMKTSRLVSFIGSMGALAAMTVLSVLIGQIFHAVPAGIAQGIPLDDVAAVLAFTFFGLKTLKEASDMDPEAGSVMDEEFEEAQEAVEGSQTIKEITAWGQIVSTFALVFAAEFGDRSFLSTIALSAAQNPFSVGFGAVAAHGIATGIAVAGGSYVAKYISEKVIGYIGGSLFLVFALTTALGIF</sequence>
<proteinExistence type="inferred from homology"/>
<gene>
    <name evidence="7" type="ORF">LDAN0321_LOCUS7088</name>
</gene>
<feature type="transmembrane region" description="Helical" evidence="6">
    <location>
        <begin position="256"/>
        <end position="277"/>
    </location>
</feature>
<keyword evidence="5 6" id="KW-0472">Membrane</keyword>
<dbReference type="GO" id="GO:0005384">
    <property type="term" value="F:manganese ion transmembrane transporter activity"/>
    <property type="evidence" value="ECO:0007669"/>
    <property type="project" value="TreeGrafter"/>
</dbReference>
<dbReference type="GO" id="GO:0005794">
    <property type="term" value="C:Golgi apparatus"/>
    <property type="evidence" value="ECO:0007669"/>
    <property type="project" value="TreeGrafter"/>
</dbReference>
<dbReference type="GO" id="GO:0016020">
    <property type="term" value="C:membrane"/>
    <property type="evidence" value="ECO:0007669"/>
    <property type="project" value="UniProtKB-SubCell"/>
</dbReference>
<evidence type="ECO:0000313" key="7">
    <source>
        <dbReference type="EMBL" id="CAD9570071.1"/>
    </source>
</evidence>
<dbReference type="PROSITE" id="PS01214">
    <property type="entry name" value="UPF0016"/>
    <property type="match status" value="1"/>
</dbReference>
<feature type="transmembrane region" description="Helical" evidence="6">
    <location>
        <begin position="352"/>
        <end position="375"/>
    </location>
</feature>
<evidence type="ECO:0000256" key="4">
    <source>
        <dbReference type="ARBA" id="ARBA00022989"/>
    </source>
</evidence>
<dbReference type="GO" id="GO:0032468">
    <property type="term" value="P:Golgi calcium ion homeostasis"/>
    <property type="evidence" value="ECO:0007669"/>
    <property type="project" value="TreeGrafter"/>
</dbReference>
<dbReference type="EMBL" id="HBGY01011176">
    <property type="protein sequence ID" value="CAD9570071.1"/>
    <property type="molecule type" value="Transcribed_RNA"/>
</dbReference>
<feature type="transmembrane region" description="Helical" evidence="6">
    <location>
        <begin position="196"/>
        <end position="219"/>
    </location>
</feature>
<feature type="transmembrane region" description="Helical" evidence="6">
    <location>
        <begin position="314"/>
        <end position="332"/>
    </location>
</feature>
<organism evidence="7">
    <name type="scientific">Leptocylindrus danicus</name>
    <dbReference type="NCBI Taxonomy" id="163516"/>
    <lineage>
        <taxon>Eukaryota</taxon>
        <taxon>Sar</taxon>
        <taxon>Stramenopiles</taxon>
        <taxon>Ochrophyta</taxon>
        <taxon>Bacillariophyta</taxon>
        <taxon>Coscinodiscophyceae</taxon>
        <taxon>Chaetocerotophycidae</taxon>
        <taxon>Leptocylindrales</taxon>
        <taxon>Leptocylindraceae</taxon>
        <taxon>Leptocylindrus</taxon>
    </lineage>
</organism>
<comment type="subcellular location">
    <subcellularLocation>
        <location evidence="1">Membrane</location>
        <topology evidence="1">Multi-pass membrane protein</topology>
    </subcellularLocation>
</comment>
<dbReference type="PANTHER" id="PTHR12608:SF6">
    <property type="entry name" value="PROTEIN PAM71, CHLOROPLASTIC"/>
    <property type="match status" value="1"/>
</dbReference>
<reference evidence="7" key="1">
    <citation type="submission" date="2021-01" db="EMBL/GenBank/DDBJ databases">
        <authorList>
            <person name="Corre E."/>
            <person name="Pelletier E."/>
            <person name="Niang G."/>
            <person name="Scheremetjew M."/>
            <person name="Finn R."/>
            <person name="Kale V."/>
            <person name="Holt S."/>
            <person name="Cochrane G."/>
            <person name="Meng A."/>
            <person name="Brown T."/>
            <person name="Cohen L."/>
        </authorList>
    </citation>
    <scope>NUCLEOTIDE SEQUENCE</scope>
    <source>
        <strain evidence="7">B650</strain>
    </source>
</reference>
<feature type="transmembrane region" description="Helical" evidence="6">
    <location>
        <begin position="226"/>
        <end position="250"/>
    </location>
</feature>
<name>A0A7S2K988_9STRA</name>
<evidence type="ECO:0000256" key="5">
    <source>
        <dbReference type="ARBA" id="ARBA00023136"/>
    </source>
</evidence>
<evidence type="ECO:0008006" key="8">
    <source>
        <dbReference type="Google" id="ProtNLM"/>
    </source>
</evidence>
<dbReference type="Pfam" id="PF01169">
    <property type="entry name" value="GDT1"/>
    <property type="match status" value="2"/>
</dbReference>
<dbReference type="InterPro" id="IPR001727">
    <property type="entry name" value="GDT1-like"/>
</dbReference>
<dbReference type="AlphaFoldDB" id="A0A7S2K988"/>
<dbReference type="GO" id="GO:0015085">
    <property type="term" value="F:calcium ion transmembrane transporter activity"/>
    <property type="evidence" value="ECO:0007669"/>
    <property type="project" value="TreeGrafter"/>
</dbReference>
<dbReference type="GO" id="GO:0032472">
    <property type="term" value="P:Golgi calcium ion transport"/>
    <property type="evidence" value="ECO:0007669"/>
    <property type="project" value="TreeGrafter"/>
</dbReference>
<evidence type="ECO:0000256" key="2">
    <source>
        <dbReference type="ARBA" id="ARBA00009190"/>
    </source>
</evidence>
<feature type="transmembrane region" description="Helical" evidence="6">
    <location>
        <begin position="154"/>
        <end position="176"/>
    </location>
</feature>
<keyword evidence="4 6" id="KW-1133">Transmembrane helix</keyword>
<accession>A0A7S2K988</accession>
<evidence type="ECO:0000256" key="3">
    <source>
        <dbReference type="ARBA" id="ARBA00022692"/>
    </source>
</evidence>
<feature type="transmembrane region" description="Helical" evidence="6">
    <location>
        <begin position="382"/>
        <end position="402"/>
    </location>
</feature>
<evidence type="ECO:0000256" key="1">
    <source>
        <dbReference type="ARBA" id="ARBA00004141"/>
    </source>
</evidence>